<reference evidence="5 6" key="1">
    <citation type="submission" date="2021-07" db="EMBL/GenBank/DDBJ databases">
        <authorList>
            <consortium name="Genoscope - CEA"/>
            <person name="William W."/>
        </authorList>
    </citation>
    <scope>NUCLEOTIDE SEQUENCE [LARGE SCALE GENOMIC DNA]</scope>
</reference>
<protein>
    <recommendedName>
        <fullName evidence="4">Mediator complex subunit 15 KIX domain-containing protein</fullName>
    </recommendedName>
</protein>
<dbReference type="InterPro" id="IPR036546">
    <property type="entry name" value="MED15_KIX"/>
</dbReference>
<sequence>MGTSVNNGEPVMDTNDWGTQLSSDSRQKIVNKILETLKKHLPFSEPEGINELKRIAARFEEKVFSSAVHQTDYLRKISLKMLIMETKDQNTAGSSSSIPADSNNPALDELGKQRPSYSLMINVERFLLNEEPAMSSGDWRAQLPPDSRQKNVDNVHIQYFMGTCVDKGETAMDTHDWRAQLPSGGRQKVVNKIMEALRKYLRVSGPEEMNELRKIASRFEEKIFSDAVNLTDYLRKISIKMLPLDTKAPNAAGSSLPIPGGYNRLPLNPGCHQMTVEGPVEAEPVVNTGDWRTCLPPDSRKKNANKIKGTLKEHVPNCGKEGDIELKKIAASFEELIFNTAIDQFLVLVLFSARRNSRSPKALAANLRMATLMKHLPYSGPEGINELKRIAVRFEEKVFSSSVHQNDYLRKISMKMLTMETKSQNVAGSASSIPADSSNLAFDELNNLMINNGNVEPFLLNEEPAIKSGDWRTQLPPGSRQNIVNKIMDTLKKHFPYSGPEGINELKRIAARFEEKIFSSAVHQTDYLRKISMKILTMETKAQNAAGSDSSILADSNNLTLDDIMNHLIKDNAEPSLLNVEPAINSGDWRIQLPPDSRQKNIDKLLETLKKHVPYSGQEGIEELRRIAISFEELIFNTALNQDTHLMGPSCPNGERAIDTLDWRTQLQSDARESIVNMITEALKKQHLPFSGPEGVNEHSKIASRFEDKVFNTAANLNDYLRKISLEVLTIENTVKNAADPVTVVIAIAGKANVDVGSLMDNNSLRPSYLPNRESAVDIGDWRTQLPPATRKMIVNNITDTLVKHHSGTERSNERRGFAARLEENIFNSADHQIDYLRQISAKISLLAASNSLPLDLGHLGINRGDWRTQHPPASRQKNVNKLLETLKKHVPYSGKEGIEELMRIAVSFEELIFNTAKNQIKTIQEAYLPDLAVIYQRAASRVQQMGSLPRQRRSEQFEKLKQFKAAVERMILFLSVSKRDVIPALRDKVAIYEKQTIDLVNMLRPRNPVQQGELPQQSSHVVFSSQGQQSQNQPSQQQLMMPLQSHHQHLQQPNLLQRLQSSGQFTGSLLPPQNVVDQQRQTLPEIPSSLLNSMAQTESGNAVDWQEEVYQKIKTLRDTYLSDLKEVKQRVAAKLQQVMDNNNWRPSVPKGEPGDWRNPLPQHLMSQQNSLHQQPLGTQRSVAGLQQPQHQLLSSQTNQQSVHMLSQPTVGLHQAAHGLFLFRGQQSHHQQLGLQQQPNLLQQDVQQRLQSSGQVTGSLLPPQNVVDQLYQSQRTLPEIPSSGSDAEHQMESANGVDWQEEVYQKIIRTINEKYLAELHEIYQRASAKLEKQYSLPQQQRLKDFEKLKQFKIMLERMIRFLLISKSNIMPALKDKVDFYETQIISFLNRHRPRKPPVQQGQLPQPQMQPVKQQSSQNGNLGINRGDWRALHPPSSRQKNVNTLLETLKKHVPYSGEEGIEELMRIAVSFEELIFNTAKNQVSLFVIKLNLICATRTTFESLNDMNESILKRRLKEPFDTQYLYKVN</sequence>
<dbReference type="FunFam" id="1.10.246.20:FF:000003">
    <property type="entry name" value="Mediator of RNA polymerase II transcription subunit 15a"/>
    <property type="match status" value="4"/>
</dbReference>
<feature type="compositionally biased region" description="Polar residues" evidence="3">
    <location>
        <begin position="90"/>
        <end position="105"/>
    </location>
</feature>
<feature type="compositionally biased region" description="Polar residues" evidence="3">
    <location>
        <begin position="1168"/>
        <end position="1182"/>
    </location>
</feature>
<feature type="compositionally biased region" description="Low complexity" evidence="3">
    <location>
        <begin position="1186"/>
        <end position="1197"/>
    </location>
</feature>
<evidence type="ECO:0000256" key="3">
    <source>
        <dbReference type="SAM" id="MobiDB-lite"/>
    </source>
</evidence>
<feature type="region of interest" description="Disordered" evidence="3">
    <location>
        <begin position="1393"/>
        <end position="1419"/>
    </location>
</feature>
<accession>A0A8D9D4H2</accession>
<dbReference type="InterPro" id="IPR044661">
    <property type="entry name" value="MED15a/b/c-like"/>
</dbReference>
<feature type="region of interest" description="Disordered" evidence="3">
    <location>
        <begin position="90"/>
        <end position="111"/>
    </location>
</feature>
<feature type="domain" description="Mediator complex subunit 15 KIX" evidence="4">
    <location>
        <begin position="469"/>
        <end position="548"/>
    </location>
</feature>
<feature type="domain" description="Mediator complex subunit 15 KIX" evidence="4">
    <location>
        <begin position="1426"/>
        <end position="1481"/>
    </location>
</feature>
<dbReference type="PANTHER" id="PTHR33137">
    <property type="entry name" value="MEDIATOR OF RNA POLYMERASE II TRANSCRIPTION SUBUNIT 15A-RELATED"/>
    <property type="match status" value="1"/>
</dbReference>
<dbReference type="InterPro" id="IPR036529">
    <property type="entry name" value="KIX_dom_sf"/>
</dbReference>
<feature type="domain" description="Mediator complex subunit 15 KIX" evidence="4">
    <location>
        <begin position="780"/>
        <end position="845"/>
    </location>
</feature>
<feature type="domain" description="Mediator complex subunit 15 KIX" evidence="4">
    <location>
        <begin position="14"/>
        <end position="94"/>
    </location>
</feature>
<evidence type="ECO:0000313" key="5">
    <source>
        <dbReference type="EMBL" id="CAG7869036.1"/>
    </source>
</evidence>
<feature type="region of interest" description="Disordered" evidence="3">
    <location>
        <begin position="1168"/>
        <end position="1205"/>
    </location>
</feature>
<evidence type="ECO:0000256" key="2">
    <source>
        <dbReference type="ARBA" id="ARBA00023242"/>
    </source>
</evidence>
<proteinExistence type="predicted"/>
<dbReference type="Gene3D" id="1.10.246.20">
    <property type="entry name" value="Coactivator CBP, KIX domain"/>
    <property type="match status" value="9"/>
</dbReference>
<dbReference type="Pfam" id="PF16987">
    <property type="entry name" value="KIX_2"/>
    <property type="match status" value="10"/>
</dbReference>
<dbReference type="Gramene" id="A06p12760.2_BraZ1">
    <property type="protein sequence ID" value="A06p12760.2_BraZ1.CDS"/>
    <property type="gene ID" value="A06g12760.2_BraZ1"/>
</dbReference>
<dbReference type="PANTHER" id="PTHR33137:SF28">
    <property type="entry name" value="MEDIATOR COMPLEX SUBUNIT 15 KIX DOMAIN-CONTAINING PROTEIN"/>
    <property type="match status" value="1"/>
</dbReference>
<evidence type="ECO:0000259" key="4">
    <source>
        <dbReference type="Pfam" id="PF16987"/>
    </source>
</evidence>
<feature type="domain" description="Mediator complex subunit 15 KIX" evidence="4">
    <location>
        <begin position="662"/>
        <end position="739"/>
    </location>
</feature>
<comment type="subcellular location">
    <subcellularLocation>
        <location evidence="1">Nucleus</location>
    </subcellularLocation>
</comment>
<organism evidence="5 6">
    <name type="scientific">Brassica campestris</name>
    <name type="common">Field mustard</name>
    <dbReference type="NCBI Taxonomy" id="3711"/>
    <lineage>
        <taxon>Eukaryota</taxon>
        <taxon>Viridiplantae</taxon>
        <taxon>Streptophyta</taxon>
        <taxon>Embryophyta</taxon>
        <taxon>Tracheophyta</taxon>
        <taxon>Spermatophyta</taxon>
        <taxon>Magnoliopsida</taxon>
        <taxon>eudicotyledons</taxon>
        <taxon>Gunneridae</taxon>
        <taxon>Pentapetalae</taxon>
        <taxon>rosids</taxon>
        <taxon>malvids</taxon>
        <taxon>Brassicales</taxon>
        <taxon>Brassicaceae</taxon>
        <taxon>Brassiceae</taxon>
        <taxon>Brassica</taxon>
    </lineage>
</organism>
<gene>
    <name evidence="5" type="ORF">BRAPAZ1V2_A06P12760.2</name>
</gene>
<evidence type="ECO:0000313" key="6">
    <source>
        <dbReference type="Proteomes" id="UP000694005"/>
    </source>
</evidence>
<dbReference type="SUPFAM" id="SSF47040">
    <property type="entry name" value="Kix domain of CBP (creb binding protein)"/>
    <property type="match status" value="1"/>
</dbReference>
<keyword evidence="2" id="KW-0539">Nucleus</keyword>
<dbReference type="GO" id="GO:0003713">
    <property type="term" value="F:transcription coactivator activity"/>
    <property type="evidence" value="ECO:0007669"/>
    <property type="project" value="InterPro"/>
</dbReference>
<feature type="region of interest" description="Disordered" evidence="3">
    <location>
        <begin position="1010"/>
        <end position="1042"/>
    </location>
</feature>
<feature type="domain" description="Mediator complex subunit 15 KIX" evidence="4">
    <location>
        <begin position="365"/>
        <end position="429"/>
    </location>
</feature>
<feature type="domain" description="Mediator complex subunit 15 KIX" evidence="4">
    <location>
        <begin position="865"/>
        <end position="944"/>
    </location>
</feature>
<feature type="domain" description="Mediator complex subunit 15 KIX" evidence="4">
    <location>
        <begin position="174"/>
        <end position="254"/>
    </location>
</feature>
<name>A0A8D9D4H2_BRACM</name>
<feature type="region of interest" description="Disordered" evidence="3">
    <location>
        <begin position="1"/>
        <end position="20"/>
    </location>
</feature>
<dbReference type="GO" id="GO:0005634">
    <property type="term" value="C:nucleus"/>
    <property type="evidence" value="ECO:0007669"/>
    <property type="project" value="UniProtKB-SubCell"/>
</dbReference>
<dbReference type="GO" id="GO:0031490">
    <property type="term" value="F:chromatin DNA binding"/>
    <property type="evidence" value="ECO:0007669"/>
    <property type="project" value="InterPro"/>
</dbReference>
<feature type="domain" description="Mediator complex subunit 15 KIX" evidence="4">
    <location>
        <begin position="288"/>
        <end position="344"/>
    </location>
</feature>
<feature type="compositionally biased region" description="Low complexity" evidence="3">
    <location>
        <begin position="1016"/>
        <end position="1042"/>
    </location>
</feature>
<feature type="domain" description="Mediator complex subunit 15 KIX" evidence="4">
    <location>
        <begin position="587"/>
        <end position="644"/>
    </location>
</feature>
<dbReference type="Proteomes" id="UP000694005">
    <property type="component" value="Chromosome A06"/>
</dbReference>
<feature type="compositionally biased region" description="Low complexity" evidence="3">
    <location>
        <begin position="1397"/>
        <end position="1410"/>
    </location>
</feature>
<evidence type="ECO:0000256" key="1">
    <source>
        <dbReference type="ARBA" id="ARBA00004123"/>
    </source>
</evidence>
<dbReference type="EMBL" id="LS974622">
    <property type="protein sequence ID" value="CAG7869036.1"/>
    <property type="molecule type" value="Genomic_DNA"/>
</dbReference>